<accession>A0A368JHD7</accession>
<dbReference type="InterPro" id="IPR024745">
    <property type="entry name" value="GH44_cat"/>
</dbReference>
<comment type="caution">
    <text evidence="2">The sequence shown here is derived from an EMBL/GenBank/DDBJ whole genome shotgun (WGS) entry which is preliminary data.</text>
</comment>
<dbReference type="Gene3D" id="2.60.120.430">
    <property type="entry name" value="Galactose-binding lectin"/>
    <property type="match status" value="2"/>
</dbReference>
<evidence type="ECO:0000313" key="2">
    <source>
        <dbReference type="EMBL" id="RCR66466.1"/>
    </source>
</evidence>
<feature type="domain" description="Glycoside hydrolase family 44 catalytic" evidence="1">
    <location>
        <begin position="90"/>
        <end position="320"/>
    </location>
</feature>
<dbReference type="SUPFAM" id="SSF49785">
    <property type="entry name" value="Galactose-binding domain-like"/>
    <property type="match status" value="2"/>
</dbReference>
<dbReference type="Gene3D" id="3.20.20.80">
    <property type="entry name" value="Glycosidases"/>
    <property type="match status" value="1"/>
</dbReference>
<evidence type="ECO:0000259" key="1">
    <source>
        <dbReference type="Pfam" id="PF12891"/>
    </source>
</evidence>
<sequence length="1639" mass="177734">MPQPVNNNRFRSFRLPKLRLFWKSSLLGLMLILLSRYAYSQTRVNFSINPQNSRKPISPLIYGTNDQYPYATAKRLGGNRITNYNWENNASNAGFDWFHESDNYVPGQQNVPENQYDVPGAALSTFHQRSLNQNAYSLVTLPMAKYVTKDKNGAVTPEQAAPSSRWAAVKYRKPSPFTLLPDVNDGEVYVDEELNYLQHHFGRSNTPRGVRGYALDNEPGLWASSHSRMWGTTPVSVRYLMDNSFELAQRIKEMDPTAEVFGPASFGISEFENLQFAPDWDQEKGNYPIFLDLYLGKMREKEQQGGKRLLDVLDVHWYPERRNDGLRPTDNRTDYANNAARMAMTRSLWDPTYSEGTFVSDDPVKRQLFLPFLPKMHQHIGQYYPGTKLAITEYSYMGLTHASGGIAQADALGIFGKQGVYLATYWGGVVDFIKSGFDLYRNYDGQGGHFGDTSVESGTNDLVNTSVFASINGSDDAKLHVVALSKNQDGPITATFTIGGSRPYKSATVWAFDNSSPVLKQLKSVRTINNNTFEYVLPALTACHFVLSEENIAIYPDITETTINPSAGYSDGTATFELTAKVADGDNDLAGVTADLSPLGGGTAVAFTPSATEAGQYRLSVQVPVGTAAGSKSIKITAKDAANHTAEAAVSYRVIKRTAETVIWDGDEIKRGTGGSYYDPSDTQALNAKIERREAGGQHQPGSLFMHFEHANNRYNTMTWRLSDNDNPADARDIRDFGALEFYLKSNAPENSDIEVSLRDATAQMHTSNTVWLKQGGYLGSLNSSGYTRVKIPLSAFTTDSQIDLGQIWQLNFNCNTAQKPFDVWIDDVRVLPYSNPVLQPVIRETGITPASGYADGKTTVTVFAQVDDPDNNLRAVTVDLAPLGLANKQAMTLENGRYSATVTVPSGVVKGTKQLNIAAVDAEGNSADASVQFTVNEPASSVVLWDGDVVNTGKPTTLNAVTTCVVDEANGNKAPKSMKMHFDMADNGFAAMVWDWNENTNDEAIKDLSTKGYLTFYVKVSNPGENFDFQVFLKDRSAASTSPVPVRGGGYVTAFSGDYQRVRVPMSALLAGDKIDTKQVTRIGFLSTGLDKAYDFWVDDIEAGGSNVADVKLTTQNAACGSTGAIRVVSINGSEAVSGYTFYLNNVVNPAGEHVAVFSNLAPGKYDLRIEGNDGFLYYENVPIGGGTNPLSAAIVQNQTTLDLTVSGGSGSYSYRWSNGSTTEDLSNVAPGTYRVTVTDLVSGCTIEASITATGGTAGADFVVTDATCKPNGRIEVQNVTGSGGNTKYAINGKPNPAGGDQPVFSDLAAGDYEIVITGDGDFRFAKTVSVQDKGEKPVVKAEISIENEKAYINLTVTGGSGIYIYKWSEGSESQNLWEVLDGTYQVEVTDAATGCSTTASYTIVIPGIELTPENPSCAPNGKIRVTAVKGSGGNNRYYINGEPNPAGINNPEFGGLVPGAFRIKVEGDGGFQIEKEVTLEGSGSAPEVTANVSYLNGKGYINLNVTGGSGIYTYDWSNGATTLNIWEVPAGTYSVVVTDLVSQCKTTYSATLSDASESIMIYPNPAVGQEQVLVRYNFVDTQVRKVVLKDHVGVVVYTADVAEHATEITVPVRNLRSGTYLVILEGKTLITKHLIVQ</sequence>
<dbReference type="SUPFAM" id="SSF51445">
    <property type="entry name" value="(Trans)glycosidases"/>
    <property type="match status" value="1"/>
</dbReference>
<keyword evidence="3" id="KW-1185">Reference proteome</keyword>
<dbReference type="InterPro" id="IPR013780">
    <property type="entry name" value="Glyco_hydro_b"/>
</dbReference>
<dbReference type="Gene3D" id="2.60.40.740">
    <property type="match status" value="2"/>
</dbReference>
<dbReference type="EMBL" id="QOWE01000027">
    <property type="protein sequence ID" value="RCR66466.1"/>
    <property type="molecule type" value="Genomic_DNA"/>
</dbReference>
<dbReference type="RefSeq" id="WP_114409139.1">
    <property type="nucleotide sequence ID" value="NZ_QOWE01000027.1"/>
</dbReference>
<dbReference type="InterPro" id="IPR017853">
    <property type="entry name" value="GH"/>
</dbReference>
<reference evidence="2 3" key="1">
    <citation type="submission" date="2018-07" db="EMBL/GenBank/DDBJ databases">
        <title>Genome analysis of Larkinella rosea.</title>
        <authorList>
            <person name="Zhou Z."/>
            <person name="Wang G."/>
        </authorList>
    </citation>
    <scope>NUCLEOTIDE SEQUENCE [LARGE SCALE GENOMIC DNA]</scope>
    <source>
        <strain evidence="3">zzj9</strain>
    </source>
</reference>
<proteinExistence type="predicted"/>
<dbReference type="Gene3D" id="2.60.40.1180">
    <property type="entry name" value="Golgi alpha-mannosidase II"/>
    <property type="match status" value="1"/>
</dbReference>
<protein>
    <recommendedName>
        <fullName evidence="1">Glycoside hydrolase family 44 catalytic domain-containing protein</fullName>
    </recommendedName>
</protein>
<dbReference type="InterPro" id="IPR008979">
    <property type="entry name" value="Galactose-bd-like_sf"/>
</dbReference>
<dbReference type="OrthoDB" id="9760282at2"/>
<evidence type="ECO:0000313" key="3">
    <source>
        <dbReference type="Proteomes" id="UP000253383"/>
    </source>
</evidence>
<dbReference type="Pfam" id="PF13573">
    <property type="entry name" value="SprB"/>
    <property type="match status" value="2"/>
</dbReference>
<dbReference type="Pfam" id="PF12891">
    <property type="entry name" value="Glyco_hydro_44"/>
    <property type="match status" value="1"/>
</dbReference>
<name>A0A368JHD7_9BACT</name>
<organism evidence="2 3">
    <name type="scientific">Larkinella punicea</name>
    <dbReference type="NCBI Taxonomy" id="2315727"/>
    <lineage>
        <taxon>Bacteria</taxon>
        <taxon>Pseudomonadati</taxon>
        <taxon>Bacteroidota</taxon>
        <taxon>Cytophagia</taxon>
        <taxon>Cytophagales</taxon>
        <taxon>Spirosomataceae</taxon>
        <taxon>Larkinella</taxon>
    </lineage>
</organism>
<dbReference type="Proteomes" id="UP000253383">
    <property type="component" value="Unassembled WGS sequence"/>
</dbReference>
<gene>
    <name evidence="2" type="ORF">DUE52_26695</name>
</gene>
<dbReference type="InterPro" id="IPR025667">
    <property type="entry name" value="SprB_repeat"/>
</dbReference>